<dbReference type="AlphaFoldDB" id="A0A382BW87"/>
<accession>A0A382BW87</accession>
<keyword evidence="2" id="KW-0479">Metal-binding</keyword>
<dbReference type="GO" id="GO:0020037">
    <property type="term" value="F:heme binding"/>
    <property type="evidence" value="ECO:0007669"/>
    <property type="project" value="InterPro"/>
</dbReference>
<keyword evidence="3" id="KW-0408">Iron</keyword>
<evidence type="ECO:0000313" key="6">
    <source>
        <dbReference type="EMBL" id="SVB18068.1"/>
    </source>
</evidence>
<feature type="non-terminal residue" evidence="6">
    <location>
        <position position="600"/>
    </location>
</feature>
<gene>
    <name evidence="6" type="ORF">METZ01_LOCUS170922</name>
</gene>
<dbReference type="Pfam" id="PF07583">
    <property type="entry name" value="PSCyt2"/>
    <property type="match status" value="1"/>
</dbReference>
<dbReference type="SUPFAM" id="SSF46626">
    <property type="entry name" value="Cytochrome c"/>
    <property type="match status" value="1"/>
</dbReference>
<feature type="compositionally biased region" description="Basic and acidic residues" evidence="4">
    <location>
        <begin position="435"/>
        <end position="448"/>
    </location>
</feature>
<evidence type="ECO:0000256" key="4">
    <source>
        <dbReference type="SAM" id="MobiDB-lite"/>
    </source>
</evidence>
<evidence type="ECO:0000259" key="5">
    <source>
        <dbReference type="PROSITE" id="PS51007"/>
    </source>
</evidence>
<dbReference type="InterPro" id="IPR009056">
    <property type="entry name" value="Cyt_c-like_dom"/>
</dbReference>
<feature type="region of interest" description="Disordered" evidence="4">
    <location>
        <begin position="435"/>
        <end position="456"/>
    </location>
</feature>
<dbReference type="InterPro" id="IPR036909">
    <property type="entry name" value="Cyt_c-like_dom_sf"/>
</dbReference>
<protein>
    <recommendedName>
        <fullName evidence="5">Cytochrome c domain-containing protein</fullName>
    </recommendedName>
</protein>
<proteinExistence type="predicted"/>
<dbReference type="PANTHER" id="PTHR35889">
    <property type="entry name" value="CYCLOINULO-OLIGOSACCHARIDE FRUCTANOTRANSFERASE-RELATED"/>
    <property type="match status" value="1"/>
</dbReference>
<feature type="domain" description="Cytochrome c" evidence="5">
    <location>
        <begin position="18"/>
        <end position="120"/>
    </location>
</feature>
<evidence type="ECO:0000256" key="1">
    <source>
        <dbReference type="ARBA" id="ARBA00022617"/>
    </source>
</evidence>
<dbReference type="InterPro" id="IPR011444">
    <property type="entry name" value="DUF1549"/>
</dbReference>
<dbReference type="InterPro" id="IPR011429">
    <property type="entry name" value="Cyt_c_Planctomycete-type"/>
</dbReference>
<reference evidence="6" key="1">
    <citation type="submission" date="2018-05" db="EMBL/GenBank/DDBJ databases">
        <authorList>
            <person name="Lanie J.A."/>
            <person name="Ng W.-L."/>
            <person name="Kazmierczak K.M."/>
            <person name="Andrzejewski T.M."/>
            <person name="Davidsen T.M."/>
            <person name="Wayne K.J."/>
            <person name="Tettelin H."/>
            <person name="Glass J.I."/>
            <person name="Rusch D."/>
            <person name="Podicherti R."/>
            <person name="Tsui H.-C.T."/>
            <person name="Winkler M.E."/>
        </authorList>
    </citation>
    <scope>NUCLEOTIDE SEQUENCE</scope>
</reference>
<evidence type="ECO:0000256" key="3">
    <source>
        <dbReference type="ARBA" id="ARBA00023004"/>
    </source>
</evidence>
<organism evidence="6">
    <name type="scientific">marine metagenome</name>
    <dbReference type="NCBI Taxonomy" id="408172"/>
    <lineage>
        <taxon>unclassified sequences</taxon>
        <taxon>metagenomes</taxon>
        <taxon>ecological metagenomes</taxon>
    </lineage>
</organism>
<name>A0A382BW87_9ZZZZ</name>
<dbReference type="Pfam" id="PF07635">
    <property type="entry name" value="PSCyt1"/>
    <property type="match status" value="1"/>
</dbReference>
<sequence>MAVVCRADEKIAVEPAKLSTAEAEGLFAAKVLPLFKEKCFACHGDKPKKVKGGYFMLTRAGMLAGGESELPALIPGEPEKSPLYVGITWKDEDLEMPPKENDRLDKKQIEWVRAWIAAGAPWPKDVAAAKVAAGDRWDVKGGVTVPTSGGLSEDWTNRKYEESKLWAYQPVKKPTTPSKGHPVDAFLQTRMPKDLAVADQAKPVTLIRRVTFDLTGLPPTPMEVAAFTKAWKQDEDEAWNTLIDRLLDSPHYGEQMATRWLDVVRYADSAGFSNDYPRPHAWRYRDYVVRAFNSDKPYDQFVREQIAGDEIKPKDPEHVIATGFLRMGPWEHTAMSVKAITRQQYLDDVVNSIGVTFLANELRCAKCHDHKFDPIPTKDYYRMQAIFAPVQFADRPLPWQEFENTAGIAADKNRHQKLKAGKGIRSILTLPEAERPVQEFDKESESKGQGKVNNKRRQQLGYQLKRANPVAFSVKSGGNEQIHVLKGGSIESPGEQVNPGFLSLFSGSEKGSAVTGEQQGRRRQLAEWIASENNPLTARVIVNRIWQWRFGQALAGNTNNFGGTGKKPTHPELLDWLASTFMENDWSFKEMDRLLLRSAA</sequence>
<dbReference type="PROSITE" id="PS51007">
    <property type="entry name" value="CYTC"/>
    <property type="match status" value="1"/>
</dbReference>
<keyword evidence="1" id="KW-0349">Heme</keyword>
<dbReference type="GO" id="GO:0009055">
    <property type="term" value="F:electron transfer activity"/>
    <property type="evidence" value="ECO:0007669"/>
    <property type="project" value="InterPro"/>
</dbReference>
<evidence type="ECO:0000256" key="2">
    <source>
        <dbReference type="ARBA" id="ARBA00022723"/>
    </source>
</evidence>
<dbReference type="Pfam" id="PF07587">
    <property type="entry name" value="PSD1"/>
    <property type="match status" value="1"/>
</dbReference>
<dbReference type="EMBL" id="UINC01031665">
    <property type="protein sequence ID" value="SVB18068.1"/>
    <property type="molecule type" value="Genomic_DNA"/>
</dbReference>
<dbReference type="GO" id="GO:0046872">
    <property type="term" value="F:metal ion binding"/>
    <property type="evidence" value="ECO:0007669"/>
    <property type="project" value="UniProtKB-KW"/>
</dbReference>
<dbReference type="InterPro" id="IPR022655">
    <property type="entry name" value="DUF1553"/>
</dbReference>
<dbReference type="PANTHER" id="PTHR35889:SF3">
    <property type="entry name" value="F-BOX DOMAIN-CONTAINING PROTEIN"/>
    <property type="match status" value="1"/>
</dbReference>